<evidence type="ECO:0000256" key="1">
    <source>
        <dbReference type="SAM" id="MobiDB-lite"/>
    </source>
</evidence>
<feature type="compositionally biased region" description="Basic and acidic residues" evidence="1">
    <location>
        <begin position="129"/>
        <end position="138"/>
    </location>
</feature>
<protein>
    <submittedName>
        <fullName evidence="2">Uncharacterized protein</fullName>
    </submittedName>
</protein>
<dbReference type="EMBL" id="BDIP01000585">
    <property type="protein sequence ID" value="GIQ82081.1"/>
    <property type="molecule type" value="Genomic_DNA"/>
</dbReference>
<feature type="region of interest" description="Disordered" evidence="1">
    <location>
        <begin position="23"/>
        <end position="83"/>
    </location>
</feature>
<feature type="compositionally biased region" description="Basic and acidic residues" evidence="1">
    <location>
        <begin position="23"/>
        <end position="40"/>
    </location>
</feature>
<accession>A0A9K3CS15</accession>
<gene>
    <name evidence="2" type="ORF">KIPB_003162</name>
</gene>
<evidence type="ECO:0000313" key="2">
    <source>
        <dbReference type="EMBL" id="GIQ82081.1"/>
    </source>
</evidence>
<reference evidence="2 3" key="1">
    <citation type="journal article" date="2018" name="PLoS ONE">
        <title>The draft genome of Kipferlia bialata reveals reductive genome evolution in fornicate parasites.</title>
        <authorList>
            <person name="Tanifuji G."/>
            <person name="Takabayashi S."/>
            <person name="Kume K."/>
            <person name="Takagi M."/>
            <person name="Nakayama T."/>
            <person name="Kamikawa R."/>
            <person name="Inagaki Y."/>
            <person name="Hashimoto T."/>
        </authorList>
    </citation>
    <scope>NUCLEOTIDE SEQUENCE [LARGE SCALE GENOMIC DNA]</scope>
    <source>
        <strain evidence="2">NY0173</strain>
    </source>
</reference>
<organism evidence="2 3">
    <name type="scientific">Kipferlia bialata</name>
    <dbReference type="NCBI Taxonomy" id="797122"/>
    <lineage>
        <taxon>Eukaryota</taxon>
        <taxon>Metamonada</taxon>
        <taxon>Carpediemonas-like organisms</taxon>
        <taxon>Kipferlia</taxon>
    </lineage>
</organism>
<feature type="region of interest" description="Disordered" evidence="1">
    <location>
        <begin position="103"/>
        <end position="156"/>
    </location>
</feature>
<sequence length="156" mass="18799">MEYFGPCDSYLCARCNKRLDEKRGLHAERERETHEGKTDCTTDNGIEGPGGLGRVSHSSSESESEGERERDPSSRESERESEKKWSWRLYVFRRHFVRWRRPPREREAKERKRVEREKERVAKMSKVQLLEHLRERVAKQKKKERKRKGASREDRR</sequence>
<feature type="compositionally biased region" description="Basic and acidic residues" evidence="1">
    <location>
        <begin position="65"/>
        <end position="83"/>
    </location>
</feature>
<feature type="compositionally biased region" description="Basic and acidic residues" evidence="1">
    <location>
        <begin position="103"/>
        <end position="122"/>
    </location>
</feature>
<dbReference type="AlphaFoldDB" id="A0A9K3CS15"/>
<proteinExistence type="predicted"/>
<dbReference type="Proteomes" id="UP000265618">
    <property type="component" value="Unassembled WGS sequence"/>
</dbReference>
<name>A0A9K3CS15_9EUKA</name>
<comment type="caution">
    <text evidence="2">The sequence shown here is derived from an EMBL/GenBank/DDBJ whole genome shotgun (WGS) entry which is preliminary data.</text>
</comment>
<feature type="compositionally biased region" description="Basic residues" evidence="1">
    <location>
        <begin position="139"/>
        <end position="149"/>
    </location>
</feature>
<evidence type="ECO:0000313" key="3">
    <source>
        <dbReference type="Proteomes" id="UP000265618"/>
    </source>
</evidence>
<keyword evidence="3" id="KW-1185">Reference proteome</keyword>